<dbReference type="InterPro" id="IPR039535">
    <property type="entry name" value="ASST-like"/>
</dbReference>
<evidence type="ECO:0008006" key="4">
    <source>
        <dbReference type="Google" id="ProtNLM"/>
    </source>
</evidence>
<dbReference type="InParanoid" id="W3X4E7"/>
<dbReference type="EMBL" id="KI912113">
    <property type="protein sequence ID" value="ETS80051.1"/>
    <property type="molecule type" value="Genomic_DNA"/>
</dbReference>
<organism evidence="2 3">
    <name type="scientific">Pestalotiopsis fici (strain W106-1 / CGMCC3.15140)</name>
    <dbReference type="NCBI Taxonomy" id="1229662"/>
    <lineage>
        <taxon>Eukaryota</taxon>
        <taxon>Fungi</taxon>
        <taxon>Dikarya</taxon>
        <taxon>Ascomycota</taxon>
        <taxon>Pezizomycotina</taxon>
        <taxon>Sordariomycetes</taxon>
        <taxon>Xylariomycetidae</taxon>
        <taxon>Amphisphaeriales</taxon>
        <taxon>Sporocadaceae</taxon>
        <taxon>Pestalotiopsis</taxon>
    </lineage>
</organism>
<reference evidence="3" key="1">
    <citation type="journal article" date="2015" name="BMC Genomics">
        <title>Genomic and transcriptomic analysis of the endophytic fungus Pestalotiopsis fici reveals its lifestyle and high potential for synthesis of natural products.</title>
        <authorList>
            <person name="Wang X."/>
            <person name="Zhang X."/>
            <person name="Liu L."/>
            <person name="Xiang M."/>
            <person name="Wang W."/>
            <person name="Sun X."/>
            <person name="Che Y."/>
            <person name="Guo L."/>
            <person name="Liu G."/>
            <person name="Guo L."/>
            <person name="Wang C."/>
            <person name="Yin W.B."/>
            <person name="Stadler M."/>
            <person name="Zhang X."/>
            <person name="Liu X."/>
        </authorList>
    </citation>
    <scope>NUCLEOTIDE SEQUENCE [LARGE SCALE GENOMIC DNA]</scope>
    <source>
        <strain evidence="3">W106-1 / CGMCC3.15140</strain>
    </source>
</reference>
<dbReference type="Proteomes" id="UP000030651">
    <property type="component" value="Unassembled WGS sequence"/>
</dbReference>
<dbReference type="KEGG" id="pfy:PFICI_07580"/>
<protein>
    <recommendedName>
        <fullName evidence="4">ASST-domain-containing protein</fullName>
    </recommendedName>
</protein>
<dbReference type="RefSeq" id="XP_007834352.1">
    <property type="nucleotide sequence ID" value="XM_007836161.1"/>
</dbReference>
<dbReference type="OMA" id="GWVANFR"/>
<feature type="chain" id="PRO_5004835394" description="ASST-domain-containing protein" evidence="1">
    <location>
        <begin position="17"/>
        <end position="542"/>
    </location>
</feature>
<dbReference type="AlphaFoldDB" id="W3X4E7"/>
<feature type="signal peptide" evidence="1">
    <location>
        <begin position="1"/>
        <end position="16"/>
    </location>
</feature>
<gene>
    <name evidence="2" type="ORF">PFICI_07580</name>
</gene>
<dbReference type="PANTHER" id="PTHR35340:SF9">
    <property type="entry name" value="ASST-DOMAIN-CONTAINING PROTEIN"/>
    <property type="match status" value="1"/>
</dbReference>
<dbReference type="OrthoDB" id="5427350at2759"/>
<evidence type="ECO:0000256" key="1">
    <source>
        <dbReference type="SAM" id="SignalP"/>
    </source>
</evidence>
<dbReference type="HOGENOM" id="CLU_018249_2_0_1"/>
<keyword evidence="3" id="KW-1185">Reference proteome</keyword>
<keyword evidence="1" id="KW-0732">Signal</keyword>
<dbReference type="InterPro" id="IPR053143">
    <property type="entry name" value="Arylsulfate_ST"/>
</dbReference>
<evidence type="ECO:0000313" key="2">
    <source>
        <dbReference type="EMBL" id="ETS80051.1"/>
    </source>
</evidence>
<dbReference type="eggNOG" id="ENOG502QTSQ">
    <property type="taxonomic scope" value="Eukaryota"/>
</dbReference>
<dbReference type="SUPFAM" id="SSF50998">
    <property type="entry name" value="Quinoprotein alcohol dehydrogenase-like"/>
    <property type="match status" value="1"/>
</dbReference>
<sequence length="542" mass="59080">MRLILLLSLWAGVIRADGQYKSRPDLSPPRLNITTPATQDVDDGYIFICPYSGFKKGNGLDGPEQPAGYIFRNNGDLVWSSMGYLSGWVGNMQVSVWKGEPVISAFQGTLDAVHGHGFGHPTILNQNYEHVRDLHGGNHKIISIHEFNILSSGSALIEVYQPTQMDLSAYGGSDASQWIVDGIFQELDLDTGKLLFEWSSLEHVDPSHSAVSLSSGHAGDGQNSTSAWDYFHINSVDKGDDGHYLISARHASTLYKIHGGTGEIIWQLGGDNSNFAFSNDLLFGFQHDARFVSHLYDAEDGVEYVSLFDNAARANGHRGGGVETVHSMSRAKVIRLDASTWTASLEVSLSAPDHKLAPSQGNVQTLPNGNYFVNWGQGGAVTEYRAGDGEAIFHANLDSGEIGEGVQSYRGFRFPWVGRPHEEPAIMVDGGSVYVSWNGDTETATWKFYAKFCSPRAGKKSRSDRFIGKSQRVSFETSFDLPQDMLVDFGGTCIYAVAHDLDGRRLVATKTIASNVHGGPQKSNANIVQEAVQSVLALGELK</sequence>
<accession>W3X4E7</accession>
<dbReference type="PANTHER" id="PTHR35340">
    <property type="entry name" value="PQQ ENZYME REPEAT PROTEIN-RELATED"/>
    <property type="match status" value="1"/>
</dbReference>
<evidence type="ECO:0000313" key="3">
    <source>
        <dbReference type="Proteomes" id="UP000030651"/>
    </source>
</evidence>
<dbReference type="GeneID" id="19272593"/>
<name>W3X4E7_PESFW</name>
<proteinExistence type="predicted"/>
<dbReference type="Pfam" id="PF14269">
    <property type="entry name" value="Arylsulfotran_2"/>
    <property type="match status" value="1"/>
</dbReference>
<dbReference type="InterPro" id="IPR011047">
    <property type="entry name" value="Quinoprotein_ADH-like_sf"/>
</dbReference>